<dbReference type="InterPro" id="IPR008978">
    <property type="entry name" value="HSP20-like_chaperone"/>
</dbReference>
<dbReference type="Pfam" id="PF00011">
    <property type="entry name" value="HSP20"/>
    <property type="match status" value="1"/>
</dbReference>
<dbReference type="PROSITE" id="PS01031">
    <property type="entry name" value="SHSP"/>
    <property type="match status" value="1"/>
</dbReference>
<feature type="domain" description="SHSP" evidence="3">
    <location>
        <begin position="34"/>
        <end position="146"/>
    </location>
</feature>
<dbReference type="Gene3D" id="2.60.40.790">
    <property type="match status" value="1"/>
</dbReference>
<dbReference type="PANTHER" id="PTHR11527">
    <property type="entry name" value="HEAT-SHOCK PROTEIN 20 FAMILY MEMBER"/>
    <property type="match status" value="1"/>
</dbReference>
<protein>
    <submittedName>
        <fullName evidence="4">Hsp20/alpha crystallin family protein</fullName>
    </submittedName>
</protein>
<reference evidence="4" key="2">
    <citation type="submission" date="2021-04" db="EMBL/GenBank/DDBJ databases">
        <authorList>
            <person name="Zhang T."/>
            <person name="Zhang Y."/>
            <person name="Lu D."/>
            <person name="Zuo D."/>
            <person name="Du Z."/>
        </authorList>
    </citation>
    <scope>NUCLEOTIDE SEQUENCE</scope>
    <source>
        <strain evidence="4">JR1</strain>
    </source>
</reference>
<sequence>MRLVKFNNRYPQSSNLLNHFFGNELLSAADTLKGGQCFDTPKVNIEENDDAFAIDVAAPGYEKKDFNVTVDNNVLTIEVVKEEEAGNKKYSHYEFTYGSFKRSFSLPKDKVNDAKISATYNNGILNVLLPKKEEAKAQPKRLIDIF</sequence>
<organism evidence="4 5">
    <name type="scientific">Carboxylicivirga sediminis</name>
    <dbReference type="NCBI Taxonomy" id="2006564"/>
    <lineage>
        <taxon>Bacteria</taxon>
        <taxon>Pseudomonadati</taxon>
        <taxon>Bacteroidota</taxon>
        <taxon>Bacteroidia</taxon>
        <taxon>Marinilabiliales</taxon>
        <taxon>Marinilabiliaceae</taxon>
        <taxon>Carboxylicivirga</taxon>
    </lineage>
</organism>
<evidence type="ECO:0000256" key="2">
    <source>
        <dbReference type="RuleBase" id="RU003616"/>
    </source>
</evidence>
<dbReference type="CDD" id="cd06464">
    <property type="entry name" value="ACD_sHsps-like"/>
    <property type="match status" value="1"/>
</dbReference>
<dbReference type="InterPro" id="IPR031107">
    <property type="entry name" value="Small_HSP"/>
</dbReference>
<evidence type="ECO:0000256" key="1">
    <source>
        <dbReference type="PROSITE-ProRule" id="PRU00285"/>
    </source>
</evidence>
<keyword evidence="5" id="KW-1185">Reference proteome</keyword>
<dbReference type="InterPro" id="IPR002068">
    <property type="entry name" value="A-crystallin/Hsp20_dom"/>
</dbReference>
<dbReference type="AlphaFoldDB" id="A0A941IZK4"/>
<dbReference type="EMBL" id="JAGTAR010000034">
    <property type="protein sequence ID" value="MBR8537538.1"/>
    <property type="molecule type" value="Genomic_DNA"/>
</dbReference>
<evidence type="ECO:0000259" key="3">
    <source>
        <dbReference type="PROSITE" id="PS01031"/>
    </source>
</evidence>
<name>A0A941IZK4_9BACT</name>
<dbReference type="Proteomes" id="UP000679220">
    <property type="component" value="Unassembled WGS sequence"/>
</dbReference>
<comment type="caution">
    <text evidence="4">The sequence shown here is derived from an EMBL/GenBank/DDBJ whole genome shotgun (WGS) entry which is preliminary data.</text>
</comment>
<accession>A0A941IZK4</accession>
<evidence type="ECO:0000313" key="4">
    <source>
        <dbReference type="EMBL" id="MBR8537538.1"/>
    </source>
</evidence>
<reference evidence="4" key="1">
    <citation type="journal article" date="2018" name="Int. J. Syst. Evol. Microbiol.">
        <title>Carboxylicivirga sediminis sp. nov., isolated from coastal sediment.</title>
        <authorList>
            <person name="Wang F.Q."/>
            <person name="Ren L.H."/>
            <person name="Zou R.J."/>
            <person name="Sun Y.Z."/>
            <person name="Liu X.J."/>
            <person name="Jiang F."/>
            <person name="Liu L.J."/>
        </authorList>
    </citation>
    <scope>NUCLEOTIDE SEQUENCE</scope>
    <source>
        <strain evidence="4">JR1</strain>
    </source>
</reference>
<comment type="similarity">
    <text evidence="1 2">Belongs to the small heat shock protein (HSP20) family.</text>
</comment>
<proteinExistence type="inferred from homology"/>
<dbReference type="RefSeq" id="WP_212192563.1">
    <property type="nucleotide sequence ID" value="NZ_JAGTAR010000034.1"/>
</dbReference>
<evidence type="ECO:0000313" key="5">
    <source>
        <dbReference type="Proteomes" id="UP000679220"/>
    </source>
</evidence>
<dbReference type="SUPFAM" id="SSF49764">
    <property type="entry name" value="HSP20-like chaperones"/>
    <property type="match status" value="1"/>
</dbReference>
<gene>
    <name evidence="4" type="ORF">KDU71_18355</name>
</gene>